<evidence type="ECO:0000256" key="2">
    <source>
        <dbReference type="ARBA" id="ARBA00004515"/>
    </source>
</evidence>
<evidence type="ECO:0000256" key="7">
    <source>
        <dbReference type="ARBA" id="ARBA00022779"/>
    </source>
</evidence>
<dbReference type="Proteomes" id="UP000283087">
    <property type="component" value="Unassembled WGS sequence"/>
</dbReference>
<keyword evidence="7 11" id="KW-0283">Flagellar rotation</keyword>
<feature type="domain" description="Flagellar motor switch protein FliG middle" evidence="13">
    <location>
        <begin position="123"/>
        <end position="196"/>
    </location>
</feature>
<dbReference type="PANTHER" id="PTHR30534:SF0">
    <property type="entry name" value="FLAGELLAR MOTOR SWITCH PROTEIN FLIG"/>
    <property type="match status" value="1"/>
</dbReference>
<feature type="domain" description="Flagellar motor switch protein FliG C-terminal" evidence="12">
    <location>
        <begin position="223"/>
        <end position="330"/>
    </location>
</feature>
<evidence type="ECO:0000256" key="11">
    <source>
        <dbReference type="PIRNR" id="PIRNR003161"/>
    </source>
</evidence>
<evidence type="ECO:0000256" key="10">
    <source>
        <dbReference type="ARBA" id="ARBA00025598"/>
    </source>
</evidence>
<evidence type="ECO:0000259" key="14">
    <source>
        <dbReference type="Pfam" id="PF14842"/>
    </source>
</evidence>
<dbReference type="InterPro" id="IPR032779">
    <property type="entry name" value="FliG_M"/>
</dbReference>
<name>A0A430KTM1_9GAMM</name>
<evidence type="ECO:0000256" key="5">
    <source>
        <dbReference type="ARBA" id="ARBA00022475"/>
    </source>
</evidence>
<dbReference type="InterPro" id="IPR023087">
    <property type="entry name" value="Flg_Motor_Flig_C"/>
</dbReference>
<feature type="domain" description="Flagellar motor switch protein FliG N-terminal" evidence="14">
    <location>
        <begin position="11"/>
        <end position="112"/>
    </location>
</feature>
<dbReference type="GO" id="GO:0009425">
    <property type="term" value="C:bacterial-type flagellum basal body"/>
    <property type="evidence" value="ECO:0007669"/>
    <property type="project" value="UniProtKB-SubCell"/>
</dbReference>
<accession>A0A430KTM1</accession>
<keyword evidence="9 11" id="KW-0975">Bacterial flagellum</keyword>
<proteinExistence type="inferred from homology"/>
<evidence type="ECO:0000259" key="12">
    <source>
        <dbReference type="Pfam" id="PF01706"/>
    </source>
</evidence>
<evidence type="ECO:0000313" key="15">
    <source>
        <dbReference type="EMBL" id="RTE66849.1"/>
    </source>
</evidence>
<dbReference type="InterPro" id="IPR011002">
    <property type="entry name" value="FliG_a-hlx"/>
</dbReference>
<keyword evidence="5 11" id="KW-1003">Cell membrane</keyword>
<dbReference type="NCBIfam" id="TIGR00207">
    <property type="entry name" value="fliG"/>
    <property type="match status" value="1"/>
</dbReference>
<keyword evidence="15" id="KW-0282">Flagellum</keyword>
<gene>
    <name evidence="15" type="primary">fliG</name>
    <name evidence="15" type="ORF">EH243_04385</name>
</gene>
<keyword evidence="15" id="KW-0966">Cell projection</keyword>
<reference evidence="15 16" key="1">
    <citation type="submission" date="2018-11" db="EMBL/GenBank/DDBJ databases">
        <title>The draft genome sequence of Amphritea opalescens ANRC-JH13T.</title>
        <authorList>
            <person name="Fang Z."/>
            <person name="Zhang Y."/>
            <person name="Han X."/>
        </authorList>
    </citation>
    <scope>NUCLEOTIDE SEQUENCE [LARGE SCALE GENOMIC DNA]</scope>
    <source>
        <strain evidence="15 16">ANRC-JH13</strain>
    </source>
</reference>
<dbReference type="EMBL" id="RQXW01000003">
    <property type="protein sequence ID" value="RTE66849.1"/>
    <property type="molecule type" value="Genomic_DNA"/>
</dbReference>
<evidence type="ECO:0000256" key="4">
    <source>
        <dbReference type="ARBA" id="ARBA00021870"/>
    </source>
</evidence>
<keyword evidence="15" id="KW-0969">Cilium</keyword>
<dbReference type="AlphaFoldDB" id="A0A430KTM1"/>
<dbReference type="GO" id="GO:0071973">
    <property type="term" value="P:bacterial-type flagellum-dependent cell motility"/>
    <property type="evidence" value="ECO:0007669"/>
    <property type="project" value="InterPro"/>
</dbReference>
<dbReference type="InterPro" id="IPR028263">
    <property type="entry name" value="FliG_N"/>
</dbReference>
<protein>
    <recommendedName>
        <fullName evidence="4 11">Flagellar motor switch protein FliG</fullName>
    </recommendedName>
</protein>
<evidence type="ECO:0000259" key="13">
    <source>
        <dbReference type="Pfam" id="PF14841"/>
    </source>
</evidence>
<dbReference type="RefSeq" id="WP_126157434.1">
    <property type="nucleotide sequence ID" value="NZ_RQXW01000003.1"/>
</dbReference>
<evidence type="ECO:0000256" key="1">
    <source>
        <dbReference type="ARBA" id="ARBA00004117"/>
    </source>
</evidence>
<dbReference type="Pfam" id="PF14842">
    <property type="entry name" value="FliG_N"/>
    <property type="match status" value="1"/>
</dbReference>
<comment type="subcellular location">
    <subcellularLocation>
        <location evidence="1 11">Bacterial flagellum basal body</location>
    </subcellularLocation>
    <subcellularLocation>
        <location evidence="2 11">Cell inner membrane</location>
        <topology evidence="2 11">Peripheral membrane protein</topology>
        <orientation evidence="2 11">Cytoplasmic side</orientation>
    </subcellularLocation>
</comment>
<keyword evidence="6 11" id="KW-0145">Chemotaxis</keyword>
<dbReference type="Gene3D" id="1.10.220.30">
    <property type="match status" value="3"/>
</dbReference>
<evidence type="ECO:0000256" key="9">
    <source>
        <dbReference type="ARBA" id="ARBA00023143"/>
    </source>
</evidence>
<dbReference type="PANTHER" id="PTHR30534">
    <property type="entry name" value="FLAGELLAR MOTOR SWITCH PROTEIN FLIG"/>
    <property type="match status" value="1"/>
</dbReference>
<organism evidence="15 16">
    <name type="scientific">Amphritea opalescens</name>
    <dbReference type="NCBI Taxonomy" id="2490544"/>
    <lineage>
        <taxon>Bacteria</taxon>
        <taxon>Pseudomonadati</taxon>
        <taxon>Pseudomonadota</taxon>
        <taxon>Gammaproteobacteria</taxon>
        <taxon>Oceanospirillales</taxon>
        <taxon>Oceanospirillaceae</taxon>
        <taxon>Amphritea</taxon>
    </lineage>
</organism>
<dbReference type="Pfam" id="PF01706">
    <property type="entry name" value="FliG_C"/>
    <property type="match status" value="1"/>
</dbReference>
<evidence type="ECO:0000313" key="16">
    <source>
        <dbReference type="Proteomes" id="UP000283087"/>
    </source>
</evidence>
<dbReference type="PIRSF" id="PIRSF003161">
    <property type="entry name" value="FliG"/>
    <property type="match status" value="1"/>
</dbReference>
<evidence type="ECO:0000256" key="6">
    <source>
        <dbReference type="ARBA" id="ARBA00022500"/>
    </source>
</evidence>
<dbReference type="GO" id="GO:0005886">
    <property type="term" value="C:plasma membrane"/>
    <property type="evidence" value="ECO:0007669"/>
    <property type="project" value="UniProtKB-SubCell"/>
</dbReference>
<keyword evidence="11" id="KW-0997">Cell inner membrane</keyword>
<comment type="caution">
    <text evidence="15">The sequence shown here is derived from an EMBL/GenBank/DDBJ whole genome shotgun (WGS) entry which is preliminary data.</text>
</comment>
<dbReference type="GO" id="GO:0003774">
    <property type="term" value="F:cytoskeletal motor activity"/>
    <property type="evidence" value="ECO:0007669"/>
    <property type="project" value="InterPro"/>
</dbReference>
<comment type="similarity">
    <text evidence="3 11">Belongs to the FliG family.</text>
</comment>
<comment type="function">
    <text evidence="10 11">FliG is one of three proteins (FliG, FliN, FliM) that forms the rotor-mounted switch complex (C ring), located at the base of the basal body. This complex interacts with the CheY and CheZ chemotaxis proteins, in addition to contacting components of the motor that determine the direction of flagellar rotation.</text>
</comment>
<evidence type="ECO:0000256" key="8">
    <source>
        <dbReference type="ARBA" id="ARBA00023136"/>
    </source>
</evidence>
<evidence type="ECO:0000256" key="3">
    <source>
        <dbReference type="ARBA" id="ARBA00010299"/>
    </source>
</evidence>
<dbReference type="OrthoDB" id="9780302at2"/>
<dbReference type="Pfam" id="PF14841">
    <property type="entry name" value="FliG_M"/>
    <property type="match status" value="1"/>
</dbReference>
<dbReference type="GO" id="GO:0006935">
    <property type="term" value="P:chemotaxis"/>
    <property type="evidence" value="ECO:0007669"/>
    <property type="project" value="UniProtKB-KW"/>
</dbReference>
<dbReference type="FunFam" id="1.10.220.30:FF:000001">
    <property type="entry name" value="Flagellar motor switch protein FliG"/>
    <property type="match status" value="1"/>
</dbReference>
<keyword evidence="16" id="KW-1185">Reference proteome</keyword>
<keyword evidence="8 11" id="KW-0472">Membrane</keyword>
<dbReference type="InterPro" id="IPR000090">
    <property type="entry name" value="Flg_Motor_Flig"/>
</dbReference>
<dbReference type="SUPFAM" id="SSF48029">
    <property type="entry name" value="FliG"/>
    <property type="match status" value="2"/>
</dbReference>
<dbReference type="PRINTS" id="PR00954">
    <property type="entry name" value="FLGMOTORFLIG"/>
</dbReference>
<sequence>MNDQVTESGIELTNIQKAAVLLISLGESDAAEVLRYLGQKEVQQLGLTMSNLDNIPQSAVESVMADFMEAISDQTSIGINNDHYIKEMLSQALGNDRAQTLVDRILMTTNTSGLESLKWMDSRQVAEIIRYEHPQIQAVVIAYLDPDQAAHVLQRFDENVRLEILMRITSLDQIQPSALQELNDILELQFSGSSSQSASLGGLQTTANIMNYFDSNIEQELMEKIREVDEPLSDQISEMMFVFDNLAEVEDRGIQVILREINTDTLVVALKGAESSLQDKIFKNMSKRAAELLRDDLEAKGPVRVSEVEDAQKEILTVARRLADEGEIMLGSGGEEML</sequence>